<dbReference type="AlphaFoldDB" id="A0A2A5WPL3"/>
<evidence type="ECO:0000313" key="2">
    <source>
        <dbReference type="EMBL" id="PDH38485.1"/>
    </source>
</evidence>
<comment type="caution">
    <text evidence="2">The sequence shown here is derived from an EMBL/GenBank/DDBJ whole genome shotgun (WGS) entry which is preliminary data.</text>
</comment>
<feature type="domain" description="Elongation factor G-binding protein C-terminal treble-clef zinc-finger" evidence="1">
    <location>
        <begin position="21"/>
        <end position="153"/>
    </location>
</feature>
<dbReference type="EMBL" id="NTKD01000036">
    <property type="protein sequence ID" value="PDH38485.1"/>
    <property type="molecule type" value="Genomic_DNA"/>
</dbReference>
<sequence>MDPVTEAELLDVFDGQLPAEAMPDLTVVEWDAHDFLGWIHSAGHLGYMLLLSPNDGHLKGIQFRRFRFSGTGRGIHMCSLCHHMHSGEGTAMFSVSRKGSDGRHRLGNVVCKDLDCSLRIRDLVAPNDYYQEKLNVQAKIWRMQTRVHRWLTRAERL</sequence>
<organism evidence="2 3">
    <name type="scientific">OM182 bacterium MED-G24</name>
    <dbReference type="NCBI Taxonomy" id="1986255"/>
    <lineage>
        <taxon>Bacteria</taxon>
        <taxon>Pseudomonadati</taxon>
        <taxon>Pseudomonadota</taxon>
        <taxon>Gammaproteobacteria</taxon>
        <taxon>OMG group</taxon>
        <taxon>OM182 clade</taxon>
    </lineage>
</organism>
<evidence type="ECO:0000313" key="3">
    <source>
        <dbReference type="Proteomes" id="UP000219327"/>
    </source>
</evidence>
<proteinExistence type="predicted"/>
<dbReference type="Pfam" id="PF16571">
    <property type="entry name" value="FBP_C"/>
    <property type="match status" value="1"/>
</dbReference>
<accession>A0A2A5WPL3</accession>
<evidence type="ECO:0000259" key="1">
    <source>
        <dbReference type="Pfam" id="PF16571"/>
    </source>
</evidence>
<protein>
    <recommendedName>
        <fullName evidence="1">Elongation factor G-binding protein C-terminal treble-clef zinc-finger domain-containing protein</fullName>
    </recommendedName>
</protein>
<reference evidence="2 3" key="1">
    <citation type="submission" date="2017-08" db="EMBL/GenBank/DDBJ databases">
        <title>Fine stratification of microbial communities through a metagenomic profile of the photic zone.</title>
        <authorList>
            <person name="Haro-Moreno J.M."/>
            <person name="Lopez-Perez M."/>
            <person name="De La Torre J."/>
            <person name="Picazo A."/>
            <person name="Camacho A."/>
            <person name="Rodriguez-Valera F."/>
        </authorList>
    </citation>
    <scope>NUCLEOTIDE SEQUENCE [LARGE SCALE GENOMIC DNA]</scope>
    <source>
        <strain evidence="2">MED-G24</strain>
    </source>
</reference>
<dbReference type="InterPro" id="IPR032330">
    <property type="entry name" value="EF-G-binding_C"/>
</dbReference>
<name>A0A2A5WPL3_9GAMM</name>
<gene>
    <name evidence="2" type="ORF">CNE99_06970</name>
</gene>
<dbReference type="Proteomes" id="UP000219327">
    <property type="component" value="Unassembled WGS sequence"/>
</dbReference>